<comment type="subcellular location">
    <subcellularLocation>
        <location evidence="1">Membrane</location>
        <topology evidence="1">Multi-pass membrane protein</topology>
    </subcellularLocation>
</comment>
<evidence type="ECO:0008006" key="8">
    <source>
        <dbReference type="Google" id="ProtNLM"/>
    </source>
</evidence>
<dbReference type="InterPro" id="IPR008521">
    <property type="entry name" value="Mg_trans_NIPA"/>
</dbReference>
<feature type="transmembrane region" description="Helical" evidence="6">
    <location>
        <begin position="204"/>
        <end position="225"/>
    </location>
</feature>
<dbReference type="SUPFAM" id="SSF103481">
    <property type="entry name" value="Multidrug resistance efflux transporter EmrE"/>
    <property type="match status" value="1"/>
</dbReference>
<feature type="transmembrane region" description="Helical" evidence="6">
    <location>
        <begin position="177"/>
        <end position="198"/>
    </location>
</feature>
<dbReference type="PANTHER" id="PTHR12570">
    <property type="match status" value="1"/>
</dbReference>
<keyword evidence="4 6" id="KW-0472">Membrane</keyword>
<keyword evidence="2 6" id="KW-0812">Transmembrane</keyword>
<feature type="transmembrane region" description="Helical" evidence="6">
    <location>
        <begin position="75"/>
        <end position="95"/>
    </location>
</feature>
<gene>
    <name evidence="7" type="ORF">APAL1065_LOCUS14875</name>
</gene>
<evidence type="ECO:0000256" key="4">
    <source>
        <dbReference type="ARBA" id="ARBA00023136"/>
    </source>
</evidence>
<dbReference type="Gene3D" id="1.10.3730.20">
    <property type="match status" value="1"/>
</dbReference>
<evidence type="ECO:0000256" key="2">
    <source>
        <dbReference type="ARBA" id="ARBA00022692"/>
    </source>
</evidence>
<feature type="transmembrane region" description="Helical" evidence="6">
    <location>
        <begin position="37"/>
        <end position="55"/>
    </location>
</feature>
<feature type="compositionally biased region" description="Low complexity" evidence="5">
    <location>
        <begin position="254"/>
        <end position="270"/>
    </location>
</feature>
<dbReference type="GO" id="GO:0015095">
    <property type="term" value="F:magnesium ion transmembrane transporter activity"/>
    <property type="evidence" value="ECO:0007669"/>
    <property type="project" value="InterPro"/>
</dbReference>
<dbReference type="AlphaFoldDB" id="A0A7S2YF37"/>
<accession>A0A7S2YF37</accession>
<dbReference type="PANTHER" id="PTHR12570:SF65">
    <property type="entry name" value="MAGNESIUM TRANSPORTER NIPA9-RELATED"/>
    <property type="match status" value="1"/>
</dbReference>
<organism evidence="7">
    <name type="scientific">Entomoneis paludosa</name>
    <dbReference type="NCBI Taxonomy" id="265537"/>
    <lineage>
        <taxon>Eukaryota</taxon>
        <taxon>Sar</taxon>
        <taxon>Stramenopiles</taxon>
        <taxon>Ochrophyta</taxon>
        <taxon>Bacillariophyta</taxon>
        <taxon>Bacillariophyceae</taxon>
        <taxon>Bacillariophycidae</taxon>
        <taxon>Entomoneidaceae</taxon>
        <taxon>Entomoneis</taxon>
    </lineage>
</organism>
<sequence>MAMNYASPSILAPFSGLTLVWIVLLSQPLIGERPTRTQIVAACLIVLGQVLIAVFGDHTNDEGVTLREVKESYLYPPFLTYLVGLGLWMLLLVYWIRFGVNPTLKRFSWGVAGGSITGLQNFLKDGLTILKAVDAEEDASLPWYFPLMLVLAAVSAFGGLLFLTACMKRYDATYSSAMFVGSFVVSASIMSAAHYATFSHMSTLWNWVFYPFGLMVLMAGVWILVHERQQRGVEVEQPESQRGVSRSVELQEPLVSESRNVSSSNLSTGT</sequence>
<evidence type="ECO:0000256" key="1">
    <source>
        <dbReference type="ARBA" id="ARBA00004141"/>
    </source>
</evidence>
<feature type="transmembrane region" description="Helical" evidence="6">
    <location>
        <begin position="107"/>
        <end position="123"/>
    </location>
</feature>
<proteinExistence type="predicted"/>
<dbReference type="Pfam" id="PF05653">
    <property type="entry name" value="Mg_trans_NIPA"/>
    <property type="match status" value="1"/>
</dbReference>
<dbReference type="InterPro" id="IPR037185">
    <property type="entry name" value="EmrE-like"/>
</dbReference>
<keyword evidence="3 6" id="KW-1133">Transmembrane helix</keyword>
<evidence type="ECO:0000256" key="6">
    <source>
        <dbReference type="SAM" id="Phobius"/>
    </source>
</evidence>
<reference evidence="7" key="1">
    <citation type="submission" date="2021-01" db="EMBL/GenBank/DDBJ databases">
        <authorList>
            <person name="Corre E."/>
            <person name="Pelletier E."/>
            <person name="Niang G."/>
            <person name="Scheremetjew M."/>
            <person name="Finn R."/>
            <person name="Kale V."/>
            <person name="Holt S."/>
            <person name="Cochrane G."/>
            <person name="Meng A."/>
            <person name="Brown T."/>
            <person name="Cohen L."/>
        </authorList>
    </citation>
    <scope>NUCLEOTIDE SEQUENCE</scope>
    <source>
        <strain evidence="7">CCMP125</strain>
    </source>
</reference>
<evidence type="ECO:0000256" key="3">
    <source>
        <dbReference type="ARBA" id="ARBA00022989"/>
    </source>
</evidence>
<name>A0A7S2YF37_9STRA</name>
<evidence type="ECO:0000256" key="5">
    <source>
        <dbReference type="SAM" id="MobiDB-lite"/>
    </source>
</evidence>
<feature type="transmembrane region" description="Helical" evidence="6">
    <location>
        <begin position="143"/>
        <end position="165"/>
    </location>
</feature>
<dbReference type="GO" id="GO:0016020">
    <property type="term" value="C:membrane"/>
    <property type="evidence" value="ECO:0007669"/>
    <property type="project" value="UniProtKB-SubCell"/>
</dbReference>
<evidence type="ECO:0000313" key="7">
    <source>
        <dbReference type="EMBL" id="CAD9972192.1"/>
    </source>
</evidence>
<protein>
    <recommendedName>
        <fullName evidence="8">Magnesium transporter</fullName>
    </recommendedName>
</protein>
<feature type="region of interest" description="Disordered" evidence="5">
    <location>
        <begin position="235"/>
        <end position="270"/>
    </location>
</feature>
<dbReference type="EMBL" id="HBHT01022188">
    <property type="protein sequence ID" value="CAD9972192.1"/>
    <property type="molecule type" value="Transcribed_RNA"/>
</dbReference>
<feature type="transmembrane region" description="Helical" evidence="6">
    <location>
        <begin position="6"/>
        <end position="25"/>
    </location>
</feature>